<evidence type="ECO:0000313" key="10">
    <source>
        <dbReference type="Proteomes" id="UP001630127"/>
    </source>
</evidence>
<keyword evidence="3" id="KW-0805">Transcription regulation</keyword>
<evidence type="ECO:0000256" key="7">
    <source>
        <dbReference type="SAM" id="MobiDB-lite"/>
    </source>
</evidence>
<dbReference type="FunFam" id="3.30.730.10:FF:000001">
    <property type="entry name" value="Ethylene-responsive transcription factor 2"/>
    <property type="match status" value="1"/>
</dbReference>
<feature type="region of interest" description="Disordered" evidence="7">
    <location>
        <begin position="207"/>
        <end position="276"/>
    </location>
</feature>
<feature type="region of interest" description="Disordered" evidence="7">
    <location>
        <begin position="103"/>
        <end position="123"/>
    </location>
</feature>
<keyword evidence="6" id="KW-0539">Nucleus</keyword>
<organism evidence="9 10">
    <name type="scientific">Cinchona calisaya</name>
    <dbReference type="NCBI Taxonomy" id="153742"/>
    <lineage>
        <taxon>Eukaryota</taxon>
        <taxon>Viridiplantae</taxon>
        <taxon>Streptophyta</taxon>
        <taxon>Embryophyta</taxon>
        <taxon>Tracheophyta</taxon>
        <taxon>Spermatophyta</taxon>
        <taxon>Magnoliopsida</taxon>
        <taxon>eudicotyledons</taxon>
        <taxon>Gunneridae</taxon>
        <taxon>Pentapetalae</taxon>
        <taxon>asterids</taxon>
        <taxon>lamiids</taxon>
        <taxon>Gentianales</taxon>
        <taxon>Rubiaceae</taxon>
        <taxon>Cinchonoideae</taxon>
        <taxon>Cinchoneae</taxon>
        <taxon>Cinchona</taxon>
    </lineage>
</organism>
<dbReference type="PRINTS" id="PR00367">
    <property type="entry name" value="ETHRSPELEMNT"/>
</dbReference>
<feature type="region of interest" description="Disordered" evidence="7">
    <location>
        <begin position="15"/>
        <end position="67"/>
    </location>
</feature>
<dbReference type="GO" id="GO:0006952">
    <property type="term" value="P:defense response"/>
    <property type="evidence" value="ECO:0007669"/>
    <property type="project" value="UniProtKB-KW"/>
</dbReference>
<name>A0ABD2ZYK4_9GENT</name>
<dbReference type="GO" id="GO:0003677">
    <property type="term" value="F:DNA binding"/>
    <property type="evidence" value="ECO:0007669"/>
    <property type="project" value="UniProtKB-KW"/>
</dbReference>
<dbReference type="PANTHER" id="PTHR31194:SF202">
    <property type="entry name" value="ETHYLENE-RESPONSIVE TRANSCRIPTION FACTOR ERF070"/>
    <property type="match status" value="1"/>
</dbReference>
<proteinExistence type="predicted"/>
<evidence type="ECO:0000256" key="3">
    <source>
        <dbReference type="ARBA" id="ARBA00023015"/>
    </source>
</evidence>
<sequence length="397" mass="43760">MDRSFLCPVKYTEHRSLTKKLAKPNAIKSKRSSSSSDHNNNPIFPRTVRISVTDPDATDSSSDEENELFGRQRVKRYISEIKIETATNVIINNNVNSSSISNALAHPKKKKTPEALQPKQKPMKAAKEAPLPAAGAGGGNVKKFRGVRQRPWGKWAAEIRDPSRRVRLWLGTYDTAEEAAMVYDNAAIKLRGPDALTNFITPPAKEKSEVNVASVSGYESGEESHNLSSPTSVLRFRSSQSSEEAEPPQCQSEGPSVECPDSDCTGGQTGQDPAREVEECQRGTNLHDYSKEYMPLDDIPFLDNFFDFQSPEQVVFDDAVPPSFSSNDSYDNMGLLDTSLDDVLPGFFDDLASNIDGFGPFGEFNDSFEDVGSLELNVDDYFQDMNDFGSSDALLAL</sequence>
<dbReference type="Pfam" id="PF00847">
    <property type="entry name" value="AP2"/>
    <property type="match status" value="1"/>
</dbReference>
<keyword evidence="4" id="KW-0238">DNA-binding</keyword>
<evidence type="ECO:0000259" key="8">
    <source>
        <dbReference type="PROSITE" id="PS51032"/>
    </source>
</evidence>
<dbReference type="EMBL" id="JBJUIK010000007">
    <property type="protein sequence ID" value="KAL3524383.1"/>
    <property type="molecule type" value="Genomic_DNA"/>
</dbReference>
<keyword evidence="5" id="KW-0804">Transcription</keyword>
<dbReference type="Proteomes" id="UP001630127">
    <property type="component" value="Unassembled WGS sequence"/>
</dbReference>
<feature type="compositionally biased region" description="Low complexity" evidence="7">
    <location>
        <begin position="238"/>
        <end position="253"/>
    </location>
</feature>
<keyword evidence="10" id="KW-1185">Reference proteome</keyword>
<keyword evidence="2" id="KW-0611">Plant defense</keyword>
<dbReference type="InterPro" id="IPR050913">
    <property type="entry name" value="AP2/ERF_ERF"/>
</dbReference>
<feature type="domain" description="AP2/ERF" evidence="8">
    <location>
        <begin position="143"/>
        <end position="200"/>
    </location>
</feature>
<protein>
    <recommendedName>
        <fullName evidence="8">AP2/ERF domain-containing protein</fullName>
    </recommendedName>
</protein>
<evidence type="ECO:0000313" key="9">
    <source>
        <dbReference type="EMBL" id="KAL3524383.1"/>
    </source>
</evidence>
<dbReference type="CDD" id="cd00018">
    <property type="entry name" value="AP2"/>
    <property type="match status" value="1"/>
</dbReference>
<dbReference type="AlphaFoldDB" id="A0ABD2ZYK4"/>
<dbReference type="PROSITE" id="PS51032">
    <property type="entry name" value="AP2_ERF"/>
    <property type="match status" value="1"/>
</dbReference>
<comment type="subcellular location">
    <subcellularLocation>
        <location evidence="1">Nucleus</location>
    </subcellularLocation>
</comment>
<dbReference type="GO" id="GO:0005634">
    <property type="term" value="C:nucleus"/>
    <property type="evidence" value="ECO:0007669"/>
    <property type="project" value="UniProtKB-SubCell"/>
</dbReference>
<dbReference type="SUPFAM" id="SSF54171">
    <property type="entry name" value="DNA-binding domain"/>
    <property type="match status" value="1"/>
</dbReference>
<comment type="caution">
    <text evidence="9">The sequence shown here is derived from an EMBL/GenBank/DDBJ whole genome shotgun (WGS) entry which is preliminary data.</text>
</comment>
<accession>A0ABD2ZYK4</accession>
<evidence type="ECO:0000256" key="1">
    <source>
        <dbReference type="ARBA" id="ARBA00004123"/>
    </source>
</evidence>
<evidence type="ECO:0000256" key="5">
    <source>
        <dbReference type="ARBA" id="ARBA00023163"/>
    </source>
</evidence>
<dbReference type="SMART" id="SM00380">
    <property type="entry name" value="AP2"/>
    <property type="match status" value="1"/>
</dbReference>
<dbReference type="PANTHER" id="PTHR31194">
    <property type="entry name" value="SHN SHINE , DNA BINDING / TRANSCRIPTION FACTOR"/>
    <property type="match status" value="1"/>
</dbReference>
<dbReference type="InterPro" id="IPR016177">
    <property type="entry name" value="DNA-bd_dom_sf"/>
</dbReference>
<evidence type="ECO:0000256" key="6">
    <source>
        <dbReference type="ARBA" id="ARBA00023242"/>
    </source>
</evidence>
<dbReference type="Gene3D" id="3.30.730.10">
    <property type="entry name" value="AP2/ERF domain"/>
    <property type="match status" value="1"/>
</dbReference>
<evidence type="ECO:0000256" key="2">
    <source>
        <dbReference type="ARBA" id="ARBA00022821"/>
    </source>
</evidence>
<evidence type="ECO:0000256" key="4">
    <source>
        <dbReference type="ARBA" id="ARBA00023125"/>
    </source>
</evidence>
<gene>
    <name evidence="9" type="ORF">ACH5RR_017217</name>
</gene>
<dbReference type="InterPro" id="IPR001471">
    <property type="entry name" value="AP2/ERF_dom"/>
</dbReference>
<reference evidence="9 10" key="1">
    <citation type="submission" date="2024-11" db="EMBL/GenBank/DDBJ databases">
        <title>A near-complete genome assembly of Cinchona calisaya.</title>
        <authorList>
            <person name="Lian D.C."/>
            <person name="Zhao X.W."/>
            <person name="Wei L."/>
        </authorList>
    </citation>
    <scope>NUCLEOTIDE SEQUENCE [LARGE SCALE GENOMIC DNA]</scope>
    <source>
        <tissue evidence="9">Nenye</tissue>
    </source>
</reference>
<dbReference type="InterPro" id="IPR036955">
    <property type="entry name" value="AP2/ERF_dom_sf"/>
</dbReference>